<comment type="caution">
    <text evidence="4">The sequence shown here is derived from an EMBL/GenBank/DDBJ whole genome shotgun (WGS) entry which is preliminary data.</text>
</comment>
<reference evidence="4" key="2">
    <citation type="submission" date="2020-09" db="EMBL/GenBank/DDBJ databases">
        <authorList>
            <person name="Sun Q."/>
            <person name="Kim S."/>
        </authorList>
    </citation>
    <scope>NUCLEOTIDE SEQUENCE</scope>
    <source>
        <strain evidence="4">KCTC 42650</strain>
    </source>
</reference>
<organism evidence="4 5">
    <name type="scientific">Seohaeicola zhoushanensis</name>
    <dbReference type="NCBI Taxonomy" id="1569283"/>
    <lineage>
        <taxon>Bacteria</taxon>
        <taxon>Pseudomonadati</taxon>
        <taxon>Pseudomonadota</taxon>
        <taxon>Alphaproteobacteria</taxon>
        <taxon>Rhodobacterales</taxon>
        <taxon>Roseobacteraceae</taxon>
        <taxon>Seohaeicola</taxon>
    </lineage>
</organism>
<keyword evidence="2" id="KW-0472">Membrane</keyword>
<protein>
    <recommendedName>
        <fullName evidence="6">PEP-CTERM sorting domain-containing protein</fullName>
    </recommendedName>
</protein>
<reference evidence="4" key="1">
    <citation type="journal article" date="2014" name="Int. J. Syst. Evol. Microbiol.">
        <title>Complete genome sequence of Corynebacterium casei LMG S-19264T (=DSM 44701T), isolated from a smear-ripened cheese.</title>
        <authorList>
            <consortium name="US DOE Joint Genome Institute (JGI-PGF)"/>
            <person name="Walter F."/>
            <person name="Albersmeier A."/>
            <person name="Kalinowski J."/>
            <person name="Ruckert C."/>
        </authorList>
    </citation>
    <scope>NUCLEOTIDE SEQUENCE</scope>
    <source>
        <strain evidence="4">KCTC 42650</strain>
    </source>
</reference>
<evidence type="ECO:0000313" key="5">
    <source>
        <dbReference type="Proteomes" id="UP000626220"/>
    </source>
</evidence>
<feature type="region of interest" description="Disordered" evidence="1">
    <location>
        <begin position="364"/>
        <end position="406"/>
    </location>
</feature>
<evidence type="ECO:0000313" key="4">
    <source>
        <dbReference type="EMBL" id="GHF52498.1"/>
    </source>
</evidence>
<evidence type="ECO:0000256" key="1">
    <source>
        <dbReference type="SAM" id="MobiDB-lite"/>
    </source>
</evidence>
<dbReference type="RefSeq" id="WP_189680438.1">
    <property type="nucleotide sequence ID" value="NZ_BNCJ01000006.1"/>
</dbReference>
<evidence type="ECO:0000256" key="2">
    <source>
        <dbReference type="SAM" id="Phobius"/>
    </source>
</evidence>
<dbReference type="EMBL" id="BNCJ01000006">
    <property type="protein sequence ID" value="GHF52498.1"/>
    <property type="molecule type" value="Genomic_DNA"/>
</dbReference>
<feature type="compositionally biased region" description="Pro residues" evidence="1">
    <location>
        <begin position="397"/>
        <end position="406"/>
    </location>
</feature>
<keyword evidence="5" id="KW-1185">Reference proteome</keyword>
<evidence type="ECO:0000256" key="3">
    <source>
        <dbReference type="SAM" id="SignalP"/>
    </source>
</evidence>
<name>A0A8J3GYE2_9RHOB</name>
<accession>A0A8J3GYE2</accession>
<keyword evidence="2" id="KW-1133">Transmembrane helix</keyword>
<proteinExistence type="predicted"/>
<dbReference type="AlphaFoldDB" id="A0A8J3GYE2"/>
<feature type="transmembrane region" description="Helical" evidence="2">
    <location>
        <begin position="418"/>
        <end position="435"/>
    </location>
</feature>
<sequence>MVKEFLAFKRQKTWSWALIVALASMPYQLSAAATRIDDDSVASLGSVGPAIIQTFLPNGASVVRTQAGASCVVSARILIEDSSYVDVDGIALDFAHIRRSPATSIQAIAPEEGALRFRIQLKYSPRADRPIRMAFGDIEWDLSDALEKSTDSLLLTGERAVVLAEAFRNGLRPQLVAISRDNDHVVTDRIEVPDLATLDTCKAELGPDPSQSPSPLVSLRFNADPASAPLATLGQLQDCRMDEAPGELHLARIEQTTGFFSQTDKVFVAFDDEGKVTRAYVPGIFDADFRRGRNAARVSIAANTNVPMEDNEVKGCLGLAPVKLCSYNMGSSRYLGLCETPFAGLVDPDIEVASVPDPVGNWRPPVFTPPGGGTPPGTTTSTPIPPKDPKTPGGEPEIPPTVMPPAPIPPIDVTPVPLPPSAFLLLGTFAVMAGLRRRKAR</sequence>
<dbReference type="Proteomes" id="UP000626220">
    <property type="component" value="Unassembled WGS sequence"/>
</dbReference>
<keyword evidence="2" id="KW-0812">Transmembrane</keyword>
<feature type="chain" id="PRO_5035279907" description="PEP-CTERM sorting domain-containing protein" evidence="3">
    <location>
        <begin position="32"/>
        <end position="441"/>
    </location>
</feature>
<evidence type="ECO:0008006" key="6">
    <source>
        <dbReference type="Google" id="ProtNLM"/>
    </source>
</evidence>
<gene>
    <name evidence="4" type="ORF">GCM10017056_25070</name>
</gene>
<feature type="signal peptide" evidence="3">
    <location>
        <begin position="1"/>
        <end position="31"/>
    </location>
</feature>
<keyword evidence="3" id="KW-0732">Signal</keyword>